<name>A0A8S5RVX2_9CAUD</name>
<accession>A0A8S5RVX2</accession>
<organism evidence="1">
    <name type="scientific">Siphoviridae sp. ctHip2</name>
    <dbReference type="NCBI Taxonomy" id="2827830"/>
    <lineage>
        <taxon>Viruses</taxon>
        <taxon>Duplodnaviria</taxon>
        <taxon>Heunggongvirae</taxon>
        <taxon>Uroviricota</taxon>
        <taxon>Caudoviricetes</taxon>
    </lineage>
</organism>
<sequence length="126" mass="14421">MTVKETFTKQALINISKDFDISDESYEFTSVMNEYDFTFEKVETEEDKKRAYQVIDRLFVYLYPYLGGSRSDYMTSAIAKAAKETGALLSIAEEGYPEIRKKIKKNALNSERAFNELKEVGIDLGA</sequence>
<protein>
    <submittedName>
        <fullName evidence="1">Uncharacterized protein</fullName>
    </submittedName>
</protein>
<evidence type="ECO:0000313" key="1">
    <source>
        <dbReference type="EMBL" id="DAF42769.1"/>
    </source>
</evidence>
<proteinExistence type="predicted"/>
<dbReference type="EMBL" id="BK032497">
    <property type="protein sequence ID" value="DAF42769.1"/>
    <property type="molecule type" value="Genomic_DNA"/>
</dbReference>
<reference evidence="1" key="1">
    <citation type="journal article" date="2021" name="Proc. Natl. Acad. Sci. U.S.A.">
        <title>A Catalog of Tens of Thousands of Viruses from Human Metagenomes Reveals Hidden Associations with Chronic Diseases.</title>
        <authorList>
            <person name="Tisza M.J."/>
            <person name="Buck C.B."/>
        </authorList>
    </citation>
    <scope>NUCLEOTIDE SEQUENCE</scope>
    <source>
        <strain evidence="1">CtHip2</strain>
    </source>
</reference>